<dbReference type="AlphaFoldDB" id="A0A024RW66"/>
<evidence type="ECO:0000256" key="3">
    <source>
        <dbReference type="ARBA" id="ARBA00023002"/>
    </source>
</evidence>
<dbReference type="KEGG" id="trr:M419DRAFT_116206"/>
<reference evidence="6" key="1">
    <citation type="journal article" date="2013" name="Ind. Biotechnol.">
        <title>Comparative genomics analysis of Trichoderma reesei strains.</title>
        <authorList>
            <person name="Koike H."/>
            <person name="Aerts A."/>
            <person name="LaButti K."/>
            <person name="Grigoriev I.V."/>
            <person name="Baker S.E."/>
        </authorList>
    </citation>
    <scope>NUCLEOTIDE SEQUENCE [LARGE SCALE GENOMIC DNA]</scope>
    <source>
        <strain evidence="6">ATCC 56765 / BCRC 32924 / NRRL 11460 / Rut C-30</strain>
    </source>
</reference>
<dbReference type="PANTHER" id="PTHR46865">
    <property type="entry name" value="OXIDOREDUCTASE-RELATED"/>
    <property type="match status" value="1"/>
</dbReference>
<dbReference type="HOGENOM" id="CLU_009665_1_1_1"/>
<proteinExistence type="predicted"/>
<dbReference type="PRINTS" id="PR00420">
    <property type="entry name" value="RNGMNOXGNASE"/>
</dbReference>
<dbReference type="GO" id="GO:0071949">
    <property type="term" value="F:FAD binding"/>
    <property type="evidence" value="ECO:0007669"/>
    <property type="project" value="InterPro"/>
</dbReference>
<dbReference type="OrthoDB" id="655030at2759"/>
<dbReference type="Pfam" id="PF01494">
    <property type="entry name" value="FAD_binding_3"/>
    <property type="match status" value="1"/>
</dbReference>
<gene>
    <name evidence="5" type="ORF">M419DRAFT_116206</name>
</gene>
<evidence type="ECO:0000256" key="2">
    <source>
        <dbReference type="ARBA" id="ARBA00022827"/>
    </source>
</evidence>
<dbReference type="InterPro" id="IPR051704">
    <property type="entry name" value="FAD_aromatic-hydroxylase"/>
</dbReference>
<organism evidence="5 6">
    <name type="scientific">Hypocrea jecorina (strain ATCC 56765 / BCRC 32924 / NRRL 11460 / Rut C-30)</name>
    <name type="common">Trichoderma reesei</name>
    <dbReference type="NCBI Taxonomy" id="1344414"/>
    <lineage>
        <taxon>Eukaryota</taxon>
        <taxon>Fungi</taxon>
        <taxon>Dikarya</taxon>
        <taxon>Ascomycota</taxon>
        <taxon>Pezizomycotina</taxon>
        <taxon>Sordariomycetes</taxon>
        <taxon>Hypocreomycetidae</taxon>
        <taxon>Hypocreales</taxon>
        <taxon>Hypocreaceae</taxon>
        <taxon>Trichoderma</taxon>
    </lineage>
</organism>
<dbReference type="InterPro" id="IPR036188">
    <property type="entry name" value="FAD/NAD-bd_sf"/>
</dbReference>
<dbReference type="PANTHER" id="PTHR46865:SF7">
    <property type="entry name" value="MONOOXYGENASE, PUTATIVE (AFU_ORTHOLOGUE AFUA_8G07040)-RELATED"/>
    <property type="match status" value="1"/>
</dbReference>
<keyword evidence="3" id="KW-0560">Oxidoreductase</keyword>
<protein>
    <submittedName>
        <fullName evidence="5">FAD/NAD(P)-binding domain-containing protein</fullName>
    </submittedName>
</protein>
<dbReference type="InterPro" id="IPR002938">
    <property type="entry name" value="FAD-bd"/>
</dbReference>
<name>A0A024RW66_HYPJR</name>
<dbReference type="SUPFAM" id="SSF51905">
    <property type="entry name" value="FAD/NAD(P)-binding domain"/>
    <property type="match status" value="1"/>
</dbReference>
<keyword evidence="2" id="KW-0274">FAD</keyword>
<dbReference type="Gene3D" id="3.50.50.60">
    <property type="entry name" value="FAD/NAD(P)-binding domain"/>
    <property type="match status" value="1"/>
</dbReference>
<feature type="domain" description="FAD-binding" evidence="4">
    <location>
        <begin position="5"/>
        <end position="174"/>
    </location>
</feature>
<sequence>MAPLKALIIGGGVAGPAAAYWLLRLGAHITLVERAPQMRASGQQVDLRGQGVPLMKKMGIEEAVRAATVHEPGMQLIDRSGKTKAFFPVAESGSGRQGFTSEYEIMRGDLVRILYALTENHPNARHLFNTTVKSFTQDDESDAHGKVHVTFQDDHQEDFDLVIGADGTGSWTRRIMLGDGAPDPRRSMGGYIGYFSVPTRPGDSDRATFCHLPGSRIIGTRKDVPELTRVYMMFRGKKPDLDAALESGDQARIKKALADLYQGGGWECDRFTDALLHAPEADDLYITPIQEVHLPPGSWSKGRVVLLGDAAHCHTAGGYGCAWGLVGAYVLAGEIAKQLTKGDSSPSAAIIQGAKNYEQVFRPVATSMHGGYEWFEDLLMPKTTLGIWAIHAFARVAAWLRLGEMSGLDEMTTKWQLPEYLELDEDRGRAAL</sequence>
<dbReference type="EMBL" id="KI911173">
    <property type="protein sequence ID" value="ETR97323.1"/>
    <property type="molecule type" value="Genomic_DNA"/>
</dbReference>
<dbReference type="GO" id="GO:0016491">
    <property type="term" value="F:oxidoreductase activity"/>
    <property type="evidence" value="ECO:0007669"/>
    <property type="project" value="UniProtKB-KW"/>
</dbReference>
<evidence type="ECO:0000256" key="1">
    <source>
        <dbReference type="ARBA" id="ARBA00022630"/>
    </source>
</evidence>
<evidence type="ECO:0000313" key="5">
    <source>
        <dbReference type="EMBL" id="ETR97323.1"/>
    </source>
</evidence>
<evidence type="ECO:0000259" key="4">
    <source>
        <dbReference type="Pfam" id="PF01494"/>
    </source>
</evidence>
<dbReference type="Proteomes" id="UP000024376">
    <property type="component" value="Unassembled WGS sequence"/>
</dbReference>
<accession>A0A024RW66</accession>
<keyword evidence="1" id="KW-0285">Flavoprotein</keyword>
<evidence type="ECO:0000313" key="6">
    <source>
        <dbReference type="Proteomes" id="UP000024376"/>
    </source>
</evidence>